<dbReference type="OrthoDB" id="2979079at2759"/>
<gene>
    <name evidence="2" type="ORF">DACRYDRAFT_112446</name>
</gene>
<evidence type="ECO:0000313" key="2">
    <source>
        <dbReference type="EMBL" id="EJT96830.1"/>
    </source>
</evidence>
<sequence>MHPTKRTLPLELLLEIIDSLILPTTSYSHPPIVQHTLLSLCLTSRLLSSLAFRHLYARVYLRTPSQLRAFLDLPRKRPTQALALAAGIPLSPSDVKRLWAAYPTLERLSLEGQIQAFNPSPSLSAPRPPTQVLEELALIPGGQRYPLEIFSSWTPCPHLKSLAFMHAVLHEHDDNLSAGYYSRLGELFPSLEVLVLTLPARSRRLLKSFKYMVECLPKLRKVLLVEPAPARRLSSSHSAHHSPSPSPSSSPSPTLRSTPLPSPTRRPIPLPASPLPSLPELTETIGKSLLARSPPVEVHELLATAHGCQSGDSGEGKKLFRDWFASVVREGSVWSLEGSVWGREEKGGEGDAPQVLLGEVVLLSC</sequence>
<evidence type="ECO:0000256" key="1">
    <source>
        <dbReference type="SAM" id="MobiDB-lite"/>
    </source>
</evidence>
<protein>
    <recommendedName>
        <fullName evidence="4">F-box domain-containing protein</fullName>
    </recommendedName>
</protein>
<dbReference type="GeneID" id="63684479"/>
<dbReference type="RefSeq" id="XP_040623728.1">
    <property type="nucleotide sequence ID" value="XM_040769417.1"/>
</dbReference>
<dbReference type="Proteomes" id="UP000030653">
    <property type="component" value="Unassembled WGS sequence"/>
</dbReference>
<proteinExistence type="predicted"/>
<dbReference type="AlphaFoldDB" id="M5FN50"/>
<feature type="compositionally biased region" description="Pro residues" evidence="1">
    <location>
        <begin position="260"/>
        <end position="277"/>
    </location>
</feature>
<name>M5FN50_DACPD</name>
<evidence type="ECO:0000313" key="3">
    <source>
        <dbReference type="Proteomes" id="UP000030653"/>
    </source>
</evidence>
<accession>M5FN50</accession>
<feature type="compositionally biased region" description="Low complexity" evidence="1">
    <location>
        <begin position="233"/>
        <end position="243"/>
    </location>
</feature>
<dbReference type="HOGENOM" id="CLU_758687_0_0_1"/>
<organism evidence="2 3">
    <name type="scientific">Dacryopinax primogenitus (strain DJM 731)</name>
    <name type="common">Brown rot fungus</name>
    <dbReference type="NCBI Taxonomy" id="1858805"/>
    <lineage>
        <taxon>Eukaryota</taxon>
        <taxon>Fungi</taxon>
        <taxon>Dikarya</taxon>
        <taxon>Basidiomycota</taxon>
        <taxon>Agaricomycotina</taxon>
        <taxon>Dacrymycetes</taxon>
        <taxon>Dacrymycetales</taxon>
        <taxon>Dacrymycetaceae</taxon>
        <taxon>Dacryopinax</taxon>
    </lineage>
</organism>
<feature type="region of interest" description="Disordered" evidence="1">
    <location>
        <begin position="233"/>
        <end position="278"/>
    </location>
</feature>
<evidence type="ECO:0008006" key="4">
    <source>
        <dbReference type="Google" id="ProtNLM"/>
    </source>
</evidence>
<dbReference type="EMBL" id="JH795880">
    <property type="protein sequence ID" value="EJT96830.1"/>
    <property type="molecule type" value="Genomic_DNA"/>
</dbReference>
<keyword evidence="3" id="KW-1185">Reference proteome</keyword>
<reference evidence="2 3" key="1">
    <citation type="journal article" date="2012" name="Science">
        <title>The Paleozoic origin of enzymatic lignin decomposition reconstructed from 31 fungal genomes.</title>
        <authorList>
            <person name="Floudas D."/>
            <person name="Binder M."/>
            <person name="Riley R."/>
            <person name="Barry K."/>
            <person name="Blanchette R.A."/>
            <person name="Henrissat B."/>
            <person name="Martinez A.T."/>
            <person name="Otillar R."/>
            <person name="Spatafora J.W."/>
            <person name="Yadav J.S."/>
            <person name="Aerts A."/>
            <person name="Benoit I."/>
            <person name="Boyd A."/>
            <person name="Carlson A."/>
            <person name="Copeland A."/>
            <person name="Coutinho P.M."/>
            <person name="de Vries R.P."/>
            <person name="Ferreira P."/>
            <person name="Findley K."/>
            <person name="Foster B."/>
            <person name="Gaskell J."/>
            <person name="Glotzer D."/>
            <person name="Gorecki P."/>
            <person name="Heitman J."/>
            <person name="Hesse C."/>
            <person name="Hori C."/>
            <person name="Igarashi K."/>
            <person name="Jurgens J.A."/>
            <person name="Kallen N."/>
            <person name="Kersten P."/>
            <person name="Kohler A."/>
            <person name="Kuees U."/>
            <person name="Kumar T.K.A."/>
            <person name="Kuo A."/>
            <person name="LaButti K."/>
            <person name="Larrondo L.F."/>
            <person name="Lindquist E."/>
            <person name="Ling A."/>
            <person name="Lombard V."/>
            <person name="Lucas S."/>
            <person name="Lundell T."/>
            <person name="Martin R."/>
            <person name="McLaughlin D.J."/>
            <person name="Morgenstern I."/>
            <person name="Morin E."/>
            <person name="Murat C."/>
            <person name="Nagy L.G."/>
            <person name="Nolan M."/>
            <person name="Ohm R.A."/>
            <person name="Patyshakuliyeva A."/>
            <person name="Rokas A."/>
            <person name="Ruiz-Duenas F.J."/>
            <person name="Sabat G."/>
            <person name="Salamov A."/>
            <person name="Samejima M."/>
            <person name="Schmutz J."/>
            <person name="Slot J.C."/>
            <person name="St John F."/>
            <person name="Stenlid J."/>
            <person name="Sun H."/>
            <person name="Sun S."/>
            <person name="Syed K."/>
            <person name="Tsang A."/>
            <person name="Wiebenga A."/>
            <person name="Young D."/>
            <person name="Pisabarro A."/>
            <person name="Eastwood D.C."/>
            <person name="Martin F."/>
            <person name="Cullen D."/>
            <person name="Grigoriev I.V."/>
            <person name="Hibbett D.S."/>
        </authorList>
    </citation>
    <scope>NUCLEOTIDE SEQUENCE [LARGE SCALE GENOMIC DNA]</scope>
    <source>
        <strain evidence="2 3">DJM-731 SS1</strain>
    </source>
</reference>